<keyword evidence="1" id="KW-1133">Transmembrane helix</keyword>
<evidence type="ECO:0000313" key="3">
    <source>
        <dbReference type="Proteomes" id="UP001501446"/>
    </source>
</evidence>
<dbReference type="RefSeq" id="WP_345311140.1">
    <property type="nucleotide sequence ID" value="NZ_BAABLN010000022.1"/>
</dbReference>
<feature type="transmembrane region" description="Helical" evidence="1">
    <location>
        <begin position="261"/>
        <end position="283"/>
    </location>
</feature>
<keyword evidence="3" id="KW-1185">Reference proteome</keyword>
<proteinExistence type="predicted"/>
<dbReference type="Pfam" id="PF09852">
    <property type="entry name" value="DUF2079"/>
    <property type="match status" value="1"/>
</dbReference>
<keyword evidence="1" id="KW-0472">Membrane</keyword>
<evidence type="ECO:0000313" key="2">
    <source>
        <dbReference type="EMBL" id="GAA4698759.1"/>
    </source>
</evidence>
<keyword evidence="1" id="KW-0812">Transmembrane</keyword>
<feature type="transmembrane region" description="Helical" evidence="1">
    <location>
        <begin position="28"/>
        <end position="49"/>
    </location>
</feature>
<organism evidence="2 3">
    <name type="scientific">Kocuria gwangalliensis</name>
    <dbReference type="NCBI Taxonomy" id="501592"/>
    <lineage>
        <taxon>Bacteria</taxon>
        <taxon>Bacillati</taxon>
        <taxon>Actinomycetota</taxon>
        <taxon>Actinomycetes</taxon>
        <taxon>Micrococcales</taxon>
        <taxon>Micrococcaceae</taxon>
        <taxon>Kocuria</taxon>
    </lineage>
</organism>
<accession>A0ABP8X0W0</accession>
<feature type="transmembrane region" description="Helical" evidence="1">
    <location>
        <begin position="102"/>
        <end position="121"/>
    </location>
</feature>
<dbReference type="InterPro" id="IPR018650">
    <property type="entry name" value="STSV1_Orf64"/>
</dbReference>
<sequence length="526" mass="56281">MSTAIEHAASPKTVFVGCNARIRDHLRWWPVGMGVVFTLLYTLFSLTQWHQWEVPSWDNAIFTQLLQSYAAGQPPVVNIKGHDFNLLGDHFHPLLAVLAPGYWLFPSALTPMILQDILLGWSVGVVSWCAARALRPAPAAAVAVAYGLSFGLQGAVAVQFHEIALAVPLLALSVCALRERRWPSAALWAAPVALVKEDLGMTVAAVGAVMVGHALRPTARVSALWLHCVYEPTGRVTGGGPASSSAKELVTALSRTSQQPAVLGALLMAWGIGVSLLAVWVILPGLNPNDAFAYADKLDVAGILRDPAAAVITLFVPDQKLGTWLLTLAAGALVAVRSPLVLIALPTLAWRMLSPNDGYWGPGWHYNAVIMPIVFIAVIDAVVRLRAAGTRSRAARAAAELGPWVALVVALAVATQQPLAHLVTGEAWRQDPRADVKDATVRAVPEGASVATDLTLINGLVSRADVHWIGNTDDPAPDFVVIDREGGAWGEDPPEDPAAYAQELYGEQYVIERDEENIILLGRESP</sequence>
<feature type="transmembrane region" description="Helical" evidence="1">
    <location>
        <begin position="364"/>
        <end position="383"/>
    </location>
</feature>
<gene>
    <name evidence="2" type="ORF">GCM10025781_16110</name>
</gene>
<dbReference type="EMBL" id="BAABLN010000022">
    <property type="protein sequence ID" value="GAA4698759.1"/>
    <property type="molecule type" value="Genomic_DNA"/>
</dbReference>
<name>A0ABP8X0W0_9MICC</name>
<feature type="transmembrane region" description="Helical" evidence="1">
    <location>
        <begin position="323"/>
        <end position="344"/>
    </location>
</feature>
<dbReference type="Proteomes" id="UP001501446">
    <property type="component" value="Unassembled WGS sequence"/>
</dbReference>
<comment type="caution">
    <text evidence="2">The sequence shown here is derived from an EMBL/GenBank/DDBJ whole genome shotgun (WGS) entry which is preliminary data.</text>
</comment>
<feature type="transmembrane region" description="Helical" evidence="1">
    <location>
        <begin position="298"/>
        <end position="316"/>
    </location>
</feature>
<evidence type="ECO:0000256" key="1">
    <source>
        <dbReference type="SAM" id="Phobius"/>
    </source>
</evidence>
<protein>
    <submittedName>
        <fullName evidence="2">DUF2079 domain-containing protein</fullName>
    </submittedName>
</protein>
<reference evidence="3" key="1">
    <citation type="journal article" date="2019" name="Int. J. Syst. Evol. Microbiol.">
        <title>The Global Catalogue of Microorganisms (GCM) 10K type strain sequencing project: providing services to taxonomists for standard genome sequencing and annotation.</title>
        <authorList>
            <consortium name="The Broad Institute Genomics Platform"/>
            <consortium name="The Broad Institute Genome Sequencing Center for Infectious Disease"/>
            <person name="Wu L."/>
            <person name="Ma J."/>
        </authorList>
    </citation>
    <scope>NUCLEOTIDE SEQUENCE [LARGE SCALE GENOMIC DNA]</scope>
    <source>
        <strain evidence="3">JCM 18958</strain>
    </source>
</reference>